<proteinExistence type="predicted"/>
<evidence type="ECO:0000313" key="2">
    <source>
        <dbReference type="EMBL" id="RWW92077.1"/>
    </source>
</evidence>
<keyword evidence="1" id="KW-0812">Transmembrane</keyword>
<gene>
    <name evidence="2" type="ORF">EPI11_16875</name>
</gene>
<name>A0A3S3RDD0_9FLAO</name>
<feature type="transmembrane region" description="Helical" evidence="1">
    <location>
        <begin position="32"/>
        <end position="55"/>
    </location>
</feature>
<evidence type="ECO:0000256" key="1">
    <source>
        <dbReference type="SAM" id="Phobius"/>
    </source>
</evidence>
<sequence length="313" mass="35360">MFPLYKNRNFSAIINDTFSLFRQYGKNYFKNYLLLNGGMLLILIVLCFIVGKVFFENIFSGMTSESSQQMISEYFDNNVGFFMITGIIMGIIVLLMTMINYSYPVIYLALSEKNEKPDAKQILAVLKTKFGRILLFGLMSLITFIPIAIAIGLFSILLIVIVIGIPGAIILFAAFTCWVYLTFFDYLNSNNSYFTSMSNGWKMLFSNFWVHAGSTMIFYLIIYAVQGILAVIPYIIGIVAMIATAENDSSEKAETFSTISILMLIVFVLYIILAYLLSNVVMVGHGMVYYSCKEQSENKSLHNEIDLIGSDIE</sequence>
<protein>
    <recommendedName>
        <fullName evidence="4">Glycerophosphoryl diester phosphodiesterase membrane domain-containing protein</fullName>
    </recommendedName>
</protein>
<feature type="transmembrane region" description="Helical" evidence="1">
    <location>
        <begin position="256"/>
        <end position="277"/>
    </location>
</feature>
<keyword evidence="1" id="KW-0472">Membrane</keyword>
<keyword evidence="3" id="KW-1185">Reference proteome</keyword>
<evidence type="ECO:0008006" key="4">
    <source>
        <dbReference type="Google" id="ProtNLM"/>
    </source>
</evidence>
<accession>A0A3S3RDD0</accession>
<feature type="transmembrane region" description="Helical" evidence="1">
    <location>
        <begin position="208"/>
        <end position="236"/>
    </location>
</feature>
<keyword evidence="1" id="KW-1133">Transmembrane helix</keyword>
<dbReference type="RefSeq" id="WP_128391165.1">
    <property type="nucleotide sequence ID" value="NZ_SBII01000014.1"/>
</dbReference>
<evidence type="ECO:0000313" key="3">
    <source>
        <dbReference type="Proteomes" id="UP000287527"/>
    </source>
</evidence>
<dbReference type="Proteomes" id="UP000287527">
    <property type="component" value="Unassembled WGS sequence"/>
</dbReference>
<feature type="transmembrane region" description="Helical" evidence="1">
    <location>
        <begin position="79"/>
        <end position="110"/>
    </location>
</feature>
<comment type="caution">
    <text evidence="2">The sequence shown here is derived from an EMBL/GenBank/DDBJ whole genome shotgun (WGS) entry which is preliminary data.</text>
</comment>
<reference evidence="2 3" key="1">
    <citation type="submission" date="2019-01" db="EMBL/GenBank/DDBJ databases">
        <title>Flavobacterium sp. nov.,isolated from freshwater.</title>
        <authorList>
            <person name="Zhang R."/>
            <person name="Du Z.-J."/>
        </authorList>
    </citation>
    <scope>NUCLEOTIDE SEQUENCE [LARGE SCALE GENOMIC DNA]</scope>
    <source>
        <strain evidence="2 3">1E403</strain>
    </source>
</reference>
<organism evidence="2 3">
    <name type="scientific">Flavobacterium cerinum</name>
    <dbReference type="NCBI Taxonomy" id="2502784"/>
    <lineage>
        <taxon>Bacteria</taxon>
        <taxon>Pseudomonadati</taxon>
        <taxon>Bacteroidota</taxon>
        <taxon>Flavobacteriia</taxon>
        <taxon>Flavobacteriales</taxon>
        <taxon>Flavobacteriaceae</taxon>
        <taxon>Flavobacterium</taxon>
    </lineage>
</organism>
<dbReference type="OrthoDB" id="1149172at2"/>
<feature type="transmembrane region" description="Helical" evidence="1">
    <location>
        <begin position="130"/>
        <end position="163"/>
    </location>
</feature>
<dbReference type="EMBL" id="SBII01000014">
    <property type="protein sequence ID" value="RWW92077.1"/>
    <property type="molecule type" value="Genomic_DNA"/>
</dbReference>
<feature type="transmembrane region" description="Helical" evidence="1">
    <location>
        <begin position="169"/>
        <end position="187"/>
    </location>
</feature>
<dbReference type="AlphaFoldDB" id="A0A3S3RDD0"/>